<feature type="transmembrane region" description="Helical" evidence="9">
    <location>
        <begin position="257"/>
        <end position="275"/>
    </location>
</feature>
<proteinExistence type="predicted"/>
<dbReference type="Proteomes" id="UP000176846">
    <property type="component" value="Unassembled WGS sequence"/>
</dbReference>
<evidence type="ECO:0000256" key="8">
    <source>
        <dbReference type="SAM" id="Coils"/>
    </source>
</evidence>
<dbReference type="InterPro" id="IPR005467">
    <property type="entry name" value="His_kinase_dom"/>
</dbReference>
<accession>A0A1F7UVZ0</accession>
<feature type="transmembrane region" description="Helical" evidence="9">
    <location>
        <begin position="203"/>
        <end position="220"/>
    </location>
</feature>
<dbReference type="Pfam" id="PF02518">
    <property type="entry name" value="HATPase_c"/>
    <property type="match status" value="1"/>
</dbReference>
<dbReference type="InterPro" id="IPR031621">
    <property type="entry name" value="HisKA_7TM"/>
</dbReference>
<evidence type="ECO:0000256" key="9">
    <source>
        <dbReference type="SAM" id="Phobius"/>
    </source>
</evidence>
<dbReference type="FunFam" id="3.30.565.10:FF:000006">
    <property type="entry name" value="Sensor histidine kinase WalK"/>
    <property type="match status" value="1"/>
</dbReference>
<dbReference type="FunFam" id="1.10.287.130:FF:000001">
    <property type="entry name" value="Two-component sensor histidine kinase"/>
    <property type="match status" value="1"/>
</dbReference>
<evidence type="ECO:0000256" key="2">
    <source>
        <dbReference type="ARBA" id="ARBA00012438"/>
    </source>
</evidence>
<dbReference type="SUPFAM" id="SSF55874">
    <property type="entry name" value="ATPase domain of HSP90 chaperone/DNA topoisomerase II/histidine kinase"/>
    <property type="match status" value="1"/>
</dbReference>
<feature type="domain" description="Histidine kinase" evidence="10">
    <location>
        <begin position="315"/>
        <end position="544"/>
    </location>
</feature>
<sequence>MNIQELFLLIIIVMNVVLAVLVAASNRRDPVNIWFALFAISLALWAGALIAFRTVQNTALTIFFLKLSYLAAIFIASSFYIFIHYFPDRDRFSTTERWFLILSTFFLTIILLLPNVLIVDIIYTPEARVGVQELFGYTIFSFYFILYFFGSLYALYRRWRTANHETKIKLGYILWSILTAGVLGVFFNLILPSPFIQEWRFTWLGPIFTAVIVIAISYAITKHHLLNVKVVAAEMLTASIVFILFIQLIFSQTSQEVIIRFLFFIIIAFFGSFLVRSVRTEVQQKEELAILTKQLEVVNEQLKRLDETKSEFVSIASHQLRTPLTVIKGYISMILEGSFGSVPEKHRQPLEKVYASGERLIQLVENLLSVSRIESGRMKYTMALTQLADVAAKVVDELMPAAKKKQLALKFSMPQKMPPLINLDEEKIRQVMTNLVDNSIKYTKRGTVSVSVHHEPKGAEGHFSKPCVVFSVSDTGNGVRAEDQSRLFQKFIRGQGSALVHTEGTGLGLYVGRMMVEAHGGAIWVESKGEGLGSTFAFAIPLPPPLKDKAQIALEEMLG</sequence>
<evidence type="ECO:0000256" key="1">
    <source>
        <dbReference type="ARBA" id="ARBA00000085"/>
    </source>
</evidence>
<dbReference type="Gene3D" id="1.10.287.130">
    <property type="match status" value="1"/>
</dbReference>
<keyword evidence="9" id="KW-1133">Transmembrane helix</keyword>
<feature type="transmembrane region" description="Helical" evidence="9">
    <location>
        <begin position="135"/>
        <end position="156"/>
    </location>
</feature>
<evidence type="ECO:0000256" key="6">
    <source>
        <dbReference type="ARBA" id="ARBA00023012"/>
    </source>
</evidence>
<reference evidence="11 12" key="1">
    <citation type="journal article" date="2016" name="Nat. Commun.">
        <title>Thousands of microbial genomes shed light on interconnected biogeochemical processes in an aquifer system.</title>
        <authorList>
            <person name="Anantharaman K."/>
            <person name="Brown C.T."/>
            <person name="Hug L.A."/>
            <person name="Sharon I."/>
            <person name="Castelle C.J."/>
            <person name="Probst A.J."/>
            <person name="Thomas B.C."/>
            <person name="Singh A."/>
            <person name="Wilkins M.J."/>
            <person name="Karaoz U."/>
            <person name="Brodie E.L."/>
            <person name="Williams K.H."/>
            <person name="Hubbard S.S."/>
            <person name="Banfield J.F."/>
        </authorList>
    </citation>
    <scope>NUCLEOTIDE SEQUENCE [LARGE SCALE GENOMIC DNA]</scope>
</reference>
<keyword evidence="3" id="KW-0597">Phosphoprotein</keyword>
<keyword evidence="7 9" id="KW-0472">Membrane</keyword>
<dbReference type="SUPFAM" id="SSF47384">
    <property type="entry name" value="Homodimeric domain of signal transducing histidine kinase"/>
    <property type="match status" value="1"/>
</dbReference>
<evidence type="ECO:0000256" key="4">
    <source>
        <dbReference type="ARBA" id="ARBA00022679"/>
    </source>
</evidence>
<comment type="caution">
    <text evidence="11">The sequence shown here is derived from an EMBL/GenBank/DDBJ whole genome shotgun (WGS) entry which is preliminary data.</text>
</comment>
<dbReference type="CDD" id="cd00082">
    <property type="entry name" value="HisKA"/>
    <property type="match status" value="1"/>
</dbReference>
<feature type="transmembrane region" description="Helical" evidence="9">
    <location>
        <begin position="6"/>
        <end position="24"/>
    </location>
</feature>
<keyword evidence="6" id="KW-0902">Two-component regulatory system</keyword>
<dbReference type="PROSITE" id="PS50109">
    <property type="entry name" value="HIS_KIN"/>
    <property type="match status" value="1"/>
</dbReference>
<feature type="transmembrane region" description="Helical" evidence="9">
    <location>
        <begin position="168"/>
        <end position="191"/>
    </location>
</feature>
<dbReference type="PANTHER" id="PTHR43711:SF1">
    <property type="entry name" value="HISTIDINE KINASE 1"/>
    <property type="match status" value="1"/>
</dbReference>
<evidence type="ECO:0000259" key="10">
    <source>
        <dbReference type="PROSITE" id="PS50109"/>
    </source>
</evidence>
<feature type="transmembrane region" description="Helical" evidence="9">
    <location>
        <begin position="232"/>
        <end position="251"/>
    </location>
</feature>
<dbReference type="EC" id="2.7.13.3" evidence="2"/>
<feature type="coiled-coil region" evidence="8">
    <location>
        <begin position="281"/>
        <end position="308"/>
    </location>
</feature>
<dbReference type="InterPro" id="IPR050736">
    <property type="entry name" value="Sensor_HK_Regulatory"/>
</dbReference>
<feature type="transmembrane region" description="Helical" evidence="9">
    <location>
        <begin position="31"/>
        <end position="55"/>
    </location>
</feature>
<dbReference type="PANTHER" id="PTHR43711">
    <property type="entry name" value="TWO-COMPONENT HISTIDINE KINASE"/>
    <property type="match status" value="1"/>
</dbReference>
<dbReference type="AlphaFoldDB" id="A0A1F7UVZ0"/>
<dbReference type="SMART" id="SM00388">
    <property type="entry name" value="HisKA"/>
    <property type="match status" value="1"/>
</dbReference>
<comment type="catalytic activity">
    <reaction evidence="1">
        <text>ATP + protein L-histidine = ADP + protein N-phospho-L-histidine.</text>
        <dbReference type="EC" id="2.7.13.3"/>
    </reaction>
</comment>
<feature type="transmembrane region" description="Helical" evidence="9">
    <location>
        <begin position="67"/>
        <end position="86"/>
    </location>
</feature>
<organism evidence="11 12">
    <name type="scientific">Candidatus Uhrbacteria bacterium RIFCSPLOWO2_01_FULL_47_25</name>
    <dbReference type="NCBI Taxonomy" id="1802402"/>
    <lineage>
        <taxon>Bacteria</taxon>
        <taxon>Candidatus Uhriibacteriota</taxon>
    </lineage>
</organism>
<dbReference type="SMART" id="SM00387">
    <property type="entry name" value="HATPase_c"/>
    <property type="match status" value="1"/>
</dbReference>
<evidence type="ECO:0000256" key="5">
    <source>
        <dbReference type="ARBA" id="ARBA00022777"/>
    </source>
</evidence>
<dbReference type="InterPro" id="IPR036097">
    <property type="entry name" value="HisK_dim/P_sf"/>
</dbReference>
<dbReference type="InterPro" id="IPR004358">
    <property type="entry name" value="Sig_transdc_His_kin-like_C"/>
</dbReference>
<dbReference type="GO" id="GO:0000155">
    <property type="term" value="F:phosphorelay sensor kinase activity"/>
    <property type="evidence" value="ECO:0007669"/>
    <property type="project" value="InterPro"/>
</dbReference>
<dbReference type="InterPro" id="IPR036890">
    <property type="entry name" value="HATPase_C_sf"/>
</dbReference>
<keyword evidence="5" id="KW-0418">Kinase</keyword>
<keyword evidence="8" id="KW-0175">Coiled coil</keyword>
<name>A0A1F7UVZ0_9BACT</name>
<gene>
    <name evidence="11" type="ORF">A2936_02030</name>
</gene>
<dbReference type="InterPro" id="IPR003594">
    <property type="entry name" value="HATPase_dom"/>
</dbReference>
<dbReference type="Pfam" id="PF00512">
    <property type="entry name" value="HisKA"/>
    <property type="match status" value="1"/>
</dbReference>
<evidence type="ECO:0000256" key="3">
    <source>
        <dbReference type="ARBA" id="ARBA00022553"/>
    </source>
</evidence>
<dbReference type="Pfam" id="PF16927">
    <property type="entry name" value="HisKA_7TM"/>
    <property type="match status" value="1"/>
</dbReference>
<feature type="transmembrane region" description="Helical" evidence="9">
    <location>
        <begin position="98"/>
        <end position="123"/>
    </location>
</feature>
<protein>
    <recommendedName>
        <fullName evidence="2">histidine kinase</fullName>
        <ecNumber evidence="2">2.7.13.3</ecNumber>
    </recommendedName>
</protein>
<evidence type="ECO:0000313" key="11">
    <source>
        <dbReference type="EMBL" id="OGL82461.1"/>
    </source>
</evidence>
<dbReference type="EMBL" id="MGEK01000021">
    <property type="protein sequence ID" value="OGL82461.1"/>
    <property type="molecule type" value="Genomic_DNA"/>
</dbReference>
<dbReference type="Gene3D" id="3.30.565.10">
    <property type="entry name" value="Histidine kinase-like ATPase, C-terminal domain"/>
    <property type="match status" value="1"/>
</dbReference>
<keyword evidence="4" id="KW-0808">Transferase</keyword>
<keyword evidence="9" id="KW-0812">Transmembrane</keyword>
<evidence type="ECO:0000313" key="12">
    <source>
        <dbReference type="Proteomes" id="UP000176846"/>
    </source>
</evidence>
<dbReference type="PRINTS" id="PR00344">
    <property type="entry name" value="BCTRLSENSOR"/>
</dbReference>
<dbReference type="InterPro" id="IPR003661">
    <property type="entry name" value="HisK_dim/P_dom"/>
</dbReference>
<evidence type="ECO:0000256" key="7">
    <source>
        <dbReference type="ARBA" id="ARBA00023136"/>
    </source>
</evidence>